<dbReference type="InterPro" id="IPR011009">
    <property type="entry name" value="Kinase-like_dom_sf"/>
</dbReference>
<evidence type="ECO:0000313" key="1">
    <source>
        <dbReference type="EMBL" id="MFC3760657.1"/>
    </source>
</evidence>
<dbReference type="RefSeq" id="WP_205116887.1">
    <property type="nucleotide sequence ID" value="NZ_JAFBCM010000001.1"/>
</dbReference>
<reference evidence="2" key="1">
    <citation type="journal article" date="2019" name="Int. J. Syst. Evol. Microbiol.">
        <title>The Global Catalogue of Microorganisms (GCM) 10K type strain sequencing project: providing services to taxonomists for standard genome sequencing and annotation.</title>
        <authorList>
            <consortium name="The Broad Institute Genomics Platform"/>
            <consortium name="The Broad Institute Genome Sequencing Center for Infectious Disease"/>
            <person name="Wu L."/>
            <person name="Ma J."/>
        </authorList>
    </citation>
    <scope>NUCLEOTIDE SEQUENCE [LARGE SCALE GENOMIC DNA]</scope>
    <source>
        <strain evidence="2">CGMCC 4.7241</strain>
    </source>
</reference>
<name>A0ABV7Y782_9ACTN</name>
<comment type="caution">
    <text evidence="1">The sequence shown here is derived from an EMBL/GenBank/DDBJ whole genome shotgun (WGS) entry which is preliminary data.</text>
</comment>
<organism evidence="1 2">
    <name type="scientific">Tenggerimyces flavus</name>
    <dbReference type="NCBI Taxonomy" id="1708749"/>
    <lineage>
        <taxon>Bacteria</taxon>
        <taxon>Bacillati</taxon>
        <taxon>Actinomycetota</taxon>
        <taxon>Actinomycetes</taxon>
        <taxon>Propionibacteriales</taxon>
        <taxon>Nocardioidaceae</taxon>
        <taxon>Tenggerimyces</taxon>
    </lineage>
</organism>
<accession>A0ABV7Y782</accession>
<dbReference type="Gene3D" id="3.90.1200.10">
    <property type="match status" value="1"/>
</dbReference>
<sequence>MWSRLRFGEELRSELGRPRRAKRVSSSPRSRVWRAELAGVSVVVKQLVDGAEADDRYAREVAALRLSARVYPPVAPRLLGADPRERMLVLEYVDQQEPPADWAVAYATALARLHAATTADDTSSSVLPAWSGPTDDDVQSFLGLAQQLDVAVTSRVRAELDDVLDRLSRTPGHALLHGDPCPDNALHTSSGVRFIDFEQAALGNGLAEVAYLRIGFPTCWCSTSPTQALLDAAETAYRTAWHQATGTDVLGDLTDACAGWLLRGDALVQRAHRGTVDHLARLPKQDWEWGTATARERLVHRLGILGEMSADREELTTLGRLAASMRANMLARWPALRPLPQELPELT</sequence>
<dbReference type="Gene3D" id="3.30.200.20">
    <property type="entry name" value="Phosphorylase Kinase, domain 1"/>
    <property type="match status" value="1"/>
</dbReference>
<proteinExistence type="predicted"/>
<keyword evidence="2" id="KW-1185">Reference proteome</keyword>
<protein>
    <submittedName>
        <fullName evidence="1">Aminoglycoside phosphotransferase family protein</fullName>
    </submittedName>
</protein>
<dbReference type="Proteomes" id="UP001595699">
    <property type="component" value="Unassembled WGS sequence"/>
</dbReference>
<dbReference type="EMBL" id="JBHRZH010000006">
    <property type="protein sequence ID" value="MFC3760657.1"/>
    <property type="molecule type" value="Genomic_DNA"/>
</dbReference>
<gene>
    <name evidence="1" type="ORF">ACFOUW_07395</name>
</gene>
<dbReference type="SUPFAM" id="SSF56112">
    <property type="entry name" value="Protein kinase-like (PK-like)"/>
    <property type="match status" value="1"/>
</dbReference>
<evidence type="ECO:0000313" key="2">
    <source>
        <dbReference type="Proteomes" id="UP001595699"/>
    </source>
</evidence>